<keyword evidence="1" id="KW-0472">Membrane</keyword>
<feature type="transmembrane region" description="Helical" evidence="1">
    <location>
        <begin position="359"/>
        <end position="379"/>
    </location>
</feature>
<organism evidence="2">
    <name type="scientific">Corethron hystrix</name>
    <dbReference type="NCBI Taxonomy" id="216773"/>
    <lineage>
        <taxon>Eukaryota</taxon>
        <taxon>Sar</taxon>
        <taxon>Stramenopiles</taxon>
        <taxon>Ochrophyta</taxon>
        <taxon>Bacillariophyta</taxon>
        <taxon>Coscinodiscophyceae</taxon>
        <taxon>Corethrophycidae</taxon>
        <taxon>Corethrales</taxon>
        <taxon>Corethraceae</taxon>
        <taxon>Corethron</taxon>
    </lineage>
</organism>
<feature type="transmembrane region" description="Helical" evidence="1">
    <location>
        <begin position="400"/>
        <end position="417"/>
    </location>
</feature>
<keyword evidence="1" id="KW-0812">Transmembrane</keyword>
<feature type="transmembrane region" description="Helical" evidence="1">
    <location>
        <begin position="97"/>
        <end position="119"/>
    </location>
</feature>
<accession>A0A7S1BD76</accession>
<feature type="transmembrane region" description="Helical" evidence="1">
    <location>
        <begin position="280"/>
        <end position="304"/>
    </location>
</feature>
<feature type="transmembrane region" description="Helical" evidence="1">
    <location>
        <begin position="423"/>
        <end position="440"/>
    </location>
</feature>
<keyword evidence="1" id="KW-1133">Transmembrane helix</keyword>
<evidence type="ECO:0000256" key="1">
    <source>
        <dbReference type="SAM" id="Phobius"/>
    </source>
</evidence>
<feature type="transmembrane region" description="Helical" evidence="1">
    <location>
        <begin position="172"/>
        <end position="195"/>
    </location>
</feature>
<feature type="transmembrane region" description="Helical" evidence="1">
    <location>
        <begin position="201"/>
        <end position="218"/>
    </location>
</feature>
<name>A0A7S1BD76_9STRA</name>
<gene>
    <name evidence="2" type="ORF">CHYS00102_LOCUS10378</name>
</gene>
<protein>
    <submittedName>
        <fullName evidence="2">Uncharacterized protein</fullName>
    </submittedName>
</protein>
<feature type="transmembrane region" description="Helical" evidence="1">
    <location>
        <begin position="131"/>
        <end position="152"/>
    </location>
</feature>
<evidence type="ECO:0000313" key="2">
    <source>
        <dbReference type="EMBL" id="CAD8883183.1"/>
    </source>
</evidence>
<dbReference type="AlphaFoldDB" id="A0A7S1BD76"/>
<sequence>MDMKNYIPRNDTSIVIPVASALNTTVENTSNHVHSQPLQKTIHITENTSNIDGARTITTRTECENAGCTTTTTTINETVAELSDDAAGLLALPRNRFSYLSIGIFITACLCALHTVAMFDHSSYNFENYDQTLWLFKLLSGVYYVFPVPLSYRSAKGFHFECIINGKMVRGIKSLVIASWVLYGFSILVWIDVIIYKNDPMMELITAIVLSVASWCFMHTHAEFAREISEASITNTPEPGRISVTTEHDTADGTTTVINETPTGTEGDIRRLAALPRSKLSRWSIITFAIACGCGFISTIASSIEYNGTGFNGYHDQYDDDFYFDESHGSSNHDSDDWNDPEGYEYYYHNRRIWITTDVFETLSGMHYNIAILLSFYSAKGYQYIDAKRIGSEDLMRISWTYYGLSILSWIATYALSIFTSYYVMHIIAMIVSVTSWSLMHTHAEFARKGSASFI</sequence>
<dbReference type="EMBL" id="HBFR01014215">
    <property type="protein sequence ID" value="CAD8883183.1"/>
    <property type="molecule type" value="Transcribed_RNA"/>
</dbReference>
<reference evidence="2" key="1">
    <citation type="submission" date="2021-01" db="EMBL/GenBank/DDBJ databases">
        <authorList>
            <person name="Corre E."/>
            <person name="Pelletier E."/>
            <person name="Niang G."/>
            <person name="Scheremetjew M."/>
            <person name="Finn R."/>
            <person name="Kale V."/>
            <person name="Holt S."/>
            <person name="Cochrane G."/>
            <person name="Meng A."/>
            <person name="Brown T."/>
            <person name="Cohen L."/>
        </authorList>
    </citation>
    <scope>NUCLEOTIDE SEQUENCE</scope>
    <source>
        <strain evidence="2">308</strain>
    </source>
</reference>
<proteinExistence type="predicted"/>